<comment type="caution">
    <text evidence="2">The sequence shown here is derived from an EMBL/GenBank/DDBJ whole genome shotgun (WGS) entry which is preliminary data.</text>
</comment>
<name>A0ABU6YS91_9FABA</name>
<evidence type="ECO:0000313" key="2">
    <source>
        <dbReference type="EMBL" id="MED6211493.1"/>
    </source>
</evidence>
<keyword evidence="3" id="KW-1185">Reference proteome</keyword>
<proteinExistence type="predicted"/>
<dbReference type="PANTHER" id="PTHR37703:SF2">
    <property type="entry name" value="RWP-RK DOMAIN-CONTAINING PROTEIN"/>
    <property type="match status" value="1"/>
</dbReference>
<organism evidence="2 3">
    <name type="scientific">Stylosanthes scabra</name>
    <dbReference type="NCBI Taxonomy" id="79078"/>
    <lineage>
        <taxon>Eukaryota</taxon>
        <taxon>Viridiplantae</taxon>
        <taxon>Streptophyta</taxon>
        <taxon>Embryophyta</taxon>
        <taxon>Tracheophyta</taxon>
        <taxon>Spermatophyta</taxon>
        <taxon>Magnoliopsida</taxon>
        <taxon>eudicotyledons</taxon>
        <taxon>Gunneridae</taxon>
        <taxon>Pentapetalae</taxon>
        <taxon>rosids</taxon>
        <taxon>fabids</taxon>
        <taxon>Fabales</taxon>
        <taxon>Fabaceae</taxon>
        <taxon>Papilionoideae</taxon>
        <taxon>50 kb inversion clade</taxon>
        <taxon>dalbergioids sensu lato</taxon>
        <taxon>Dalbergieae</taxon>
        <taxon>Pterocarpus clade</taxon>
        <taxon>Stylosanthes</taxon>
    </lineage>
</organism>
<dbReference type="EMBL" id="JASCZI010242574">
    <property type="protein sequence ID" value="MED6211493.1"/>
    <property type="molecule type" value="Genomic_DNA"/>
</dbReference>
<feature type="region of interest" description="Disordered" evidence="1">
    <location>
        <begin position="161"/>
        <end position="184"/>
    </location>
</feature>
<evidence type="ECO:0000313" key="3">
    <source>
        <dbReference type="Proteomes" id="UP001341840"/>
    </source>
</evidence>
<reference evidence="2 3" key="1">
    <citation type="journal article" date="2023" name="Plants (Basel)">
        <title>Bridging the Gap: Combining Genomics and Transcriptomics Approaches to Understand Stylosanthes scabra, an Orphan Legume from the Brazilian Caatinga.</title>
        <authorList>
            <person name="Ferreira-Neto J.R.C."/>
            <person name="da Silva M.D."/>
            <person name="Binneck E."/>
            <person name="de Melo N.F."/>
            <person name="da Silva R.H."/>
            <person name="de Melo A.L.T.M."/>
            <person name="Pandolfi V."/>
            <person name="Bustamante F.O."/>
            <person name="Brasileiro-Vidal A.C."/>
            <person name="Benko-Iseppon A.M."/>
        </authorList>
    </citation>
    <scope>NUCLEOTIDE SEQUENCE [LARGE SCALE GENOMIC DNA]</scope>
    <source>
        <tissue evidence="2">Leaves</tissue>
    </source>
</reference>
<feature type="compositionally biased region" description="Low complexity" evidence="1">
    <location>
        <begin position="161"/>
        <end position="177"/>
    </location>
</feature>
<evidence type="ECO:0000256" key="1">
    <source>
        <dbReference type="SAM" id="MobiDB-lite"/>
    </source>
</evidence>
<dbReference type="PANTHER" id="PTHR37703">
    <property type="entry name" value="RIBOSOMAL PROTEIN L31-RELATED"/>
    <property type="match status" value="1"/>
</dbReference>
<protein>
    <submittedName>
        <fullName evidence="2">Uncharacterized protein</fullName>
    </submittedName>
</protein>
<gene>
    <name evidence="2" type="ORF">PIB30_074243</name>
</gene>
<dbReference type="Proteomes" id="UP001341840">
    <property type="component" value="Unassembled WGS sequence"/>
</dbReference>
<sequence>MFWCGSGRVRPSEDFTNELFRIQGVQTQEEHFNFHENLQCSSNFQGTAGGGPARPLRCSKPCSAAIYTRPYLLVDTFHPHVRRIPTLSTTEEPLATRPYHFTQLQDTSMGVFWGTRVLEIVKKHDSGGLVWKRIKLTTTRKANAKKRLLRVWQNEAVLKACSESPPPKSSSASGNKAQENVTKS</sequence>
<accession>A0ABU6YS91</accession>